<accession>A0ABU2N4I7</accession>
<keyword evidence="3" id="KW-1185">Reference proteome</keyword>
<evidence type="ECO:0000313" key="2">
    <source>
        <dbReference type="EMBL" id="MDT0348685.1"/>
    </source>
</evidence>
<evidence type="ECO:0000256" key="1">
    <source>
        <dbReference type="SAM" id="MobiDB-lite"/>
    </source>
</evidence>
<protein>
    <recommendedName>
        <fullName evidence="4">Right handed beta helix domain-containing protein</fullName>
    </recommendedName>
</protein>
<reference evidence="3" key="1">
    <citation type="submission" date="2023-07" db="EMBL/GenBank/DDBJ databases">
        <title>30 novel species of actinomycetes from the DSMZ collection.</title>
        <authorList>
            <person name="Nouioui I."/>
        </authorList>
    </citation>
    <scope>NUCLEOTIDE SEQUENCE [LARGE SCALE GENOMIC DNA]</scope>
    <source>
        <strain evidence="3">DSM 45834</strain>
    </source>
</reference>
<feature type="region of interest" description="Disordered" evidence="1">
    <location>
        <begin position="58"/>
        <end position="80"/>
    </location>
</feature>
<organism evidence="2 3">
    <name type="scientific">Pseudonocardia charpentierae</name>
    <dbReference type="NCBI Taxonomy" id="3075545"/>
    <lineage>
        <taxon>Bacteria</taxon>
        <taxon>Bacillati</taxon>
        <taxon>Actinomycetota</taxon>
        <taxon>Actinomycetes</taxon>
        <taxon>Pseudonocardiales</taxon>
        <taxon>Pseudonocardiaceae</taxon>
        <taxon>Pseudonocardia</taxon>
    </lineage>
</organism>
<dbReference type="InterPro" id="IPR011050">
    <property type="entry name" value="Pectin_lyase_fold/virulence"/>
</dbReference>
<dbReference type="EMBL" id="JAVREJ010000002">
    <property type="protein sequence ID" value="MDT0348685.1"/>
    <property type="molecule type" value="Genomic_DNA"/>
</dbReference>
<evidence type="ECO:0008006" key="4">
    <source>
        <dbReference type="Google" id="ProtNLM"/>
    </source>
</evidence>
<proteinExistence type="predicted"/>
<sequence length="80" mass="8553">MFDGNYCDPHAEAQSVALEDIQDVTISNNEMVGQGNKAFALGKGSTSVVVRDNRIGPGYGREVGFDHPSAREGYQGPPAR</sequence>
<evidence type="ECO:0000313" key="3">
    <source>
        <dbReference type="Proteomes" id="UP001183202"/>
    </source>
</evidence>
<comment type="caution">
    <text evidence="2">The sequence shown here is derived from an EMBL/GenBank/DDBJ whole genome shotgun (WGS) entry which is preliminary data.</text>
</comment>
<dbReference type="Proteomes" id="UP001183202">
    <property type="component" value="Unassembled WGS sequence"/>
</dbReference>
<name>A0ABU2N4I7_9PSEU</name>
<dbReference type="SUPFAM" id="SSF51126">
    <property type="entry name" value="Pectin lyase-like"/>
    <property type="match status" value="1"/>
</dbReference>
<dbReference type="RefSeq" id="WP_311554613.1">
    <property type="nucleotide sequence ID" value="NZ_JAVREJ010000002.1"/>
</dbReference>
<gene>
    <name evidence="2" type="ORF">RM445_04020</name>
</gene>